<keyword evidence="12" id="KW-1185">Reference proteome</keyword>
<dbReference type="EMBL" id="JBHTKB010000001">
    <property type="protein sequence ID" value="MFD0912541.1"/>
    <property type="molecule type" value="Genomic_DNA"/>
</dbReference>
<evidence type="ECO:0000256" key="3">
    <source>
        <dbReference type="ARBA" id="ARBA00007970"/>
    </source>
</evidence>
<evidence type="ECO:0000256" key="2">
    <source>
        <dbReference type="ARBA" id="ARBA00005011"/>
    </source>
</evidence>
<dbReference type="PROSITE" id="PS00599">
    <property type="entry name" value="AA_TRANSFER_CLASS_2"/>
    <property type="match status" value="1"/>
</dbReference>
<dbReference type="InterPro" id="IPR015424">
    <property type="entry name" value="PyrdxlP-dep_Trfase"/>
</dbReference>
<evidence type="ECO:0000313" key="12">
    <source>
        <dbReference type="Proteomes" id="UP001597128"/>
    </source>
</evidence>
<comment type="caution">
    <text evidence="11">The sequence shown here is derived from an EMBL/GenBank/DDBJ whole genome shotgun (WGS) entry which is preliminary data.</text>
</comment>
<name>A0ABW3F2B0_9PROT</name>
<dbReference type="InterPro" id="IPR001917">
    <property type="entry name" value="Aminotrans_II_pyridoxalP_BS"/>
</dbReference>
<evidence type="ECO:0000256" key="8">
    <source>
        <dbReference type="ARBA" id="ARBA00047481"/>
    </source>
</evidence>
<accession>A0ABW3F2B0</accession>
<comment type="catalytic activity">
    <reaction evidence="8 9">
        <text>L-histidinol phosphate + 2-oxoglutarate = 3-(imidazol-4-yl)-2-oxopropyl phosphate + L-glutamate</text>
        <dbReference type="Rhea" id="RHEA:23744"/>
        <dbReference type="ChEBI" id="CHEBI:16810"/>
        <dbReference type="ChEBI" id="CHEBI:29985"/>
        <dbReference type="ChEBI" id="CHEBI:57766"/>
        <dbReference type="ChEBI" id="CHEBI:57980"/>
        <dbReference type="EC" id="2.6.1.9"/>
    </reaction>
</comment>
<dbReference type="Pfam" id="PF00155">
    <property type="entry name" value="Aminotran_1_2"/>
    <property type="match status" value="1"/>
</dbReference>
<keyword evidence="5 9" id="KW-0032">Aminotransferase</keyword>
<keyword evidence="6 9" id="KW-0808">Transferase</keyword>
<evidence type="ECO:0000259" key="10">
    <source>
        <dbReference type="Pfam" id="PF00155"/>
    </source>
</evidence>
<comment type="similarity">
    <text evidence="3 9">Belongs to the class-II pyridoxal-phosphate-dependent aminotransferase family. Histidinol-phosphate aminotransferase subfamily.</text>
</comment>
<proteinExistence type="inferred from homology"/>
<dbReference type="PANTHER" id="PTHR43643">
    <property type="entry name" value="HISTIDINOL-PHOSPHATE AMINOTRANSFERASE 2"/>
    <property type="match status" value="1"/>
</dbReference>
<gene>
    <name evidence="9 11" type="primary">hisC</name>
    <name evidence="11" type="ORF">ACFQ1Z_03175</name>
</gene>
<sequence>MSDASRLSELSQLAPANIRAIAPYQGGKPISELAREMGLNEADIVKLASNENPLGMSPKAQMALEEAIYDIARYPDGNSFALRDAVSHRYAVQPQQIVFGNGSNDILELAARAFLSTGDEVIYSQHAFAVYPLVTQAAGATGVVVPAIDFGHDLAGFLKAITPKTKLIFVANPNNPTGTLIDKAQLKGFLQKVPSHIVVVLDEAYDEYLSADDKSAAVSWLAEFENLIISRTFSKAYGLAGLRVGFGLMHAALADLMNRVRQPFNVNSLAQVAATVSLQDEDFVSRSYAANQAGMTQITQGLTKLGLSFIPSFGNFVSFKVTNASAVNQALLKQGVIVRPVANYEMPDYLRVSIGLFSENARFLQVLEQILQS</sequence>
<comment type="pathway">
    <text evidence="2 9">Amino-acid biosynthesis; L-histidine biosynthesis; L-histidine from 5-phospho-alpha-D-ribose 1-diphosphate: step 7/9.</text>
</comment>
<dbReference type="EC" id="2.6.1.9" evidence="9"/>
<reference evidence="12" key="1">
    <citation type="journal article" date="2019" name="Int. J. Syst. Evol. Microbiol.">
        <title>The Global Catalogue of Microorganisms (GCM) 10K type strain sequencing project: providing services to taxonomists for standard genome sequencing and annotation.</title>
        <authorList>
            <consortium name="The Broad Institute Genomics Platform"/>
            <consortium name="The Broad Institute Genome Sequencing Center for Infectious Disease"/>
            <person name="Wu L."/>
            <person name="Ma J."/>
        </authorList>
    </citation>
    <scope>NUCLEOTIDE SEQUENCE [LARGE SCALE GENOMIC DNA]</scope>
    <source>
        <strain evidence="12">CCUG 58412</strain>
    </source>
</reference>
<dbReference type="CDD" id="cd00609">
    <property type="entry name" value="AAT_like"/>
    <property type="match status" value="1"/>
</dbReference>
<dbReference type="InterPro" id="IPR005861">
    <property type="entry name" value="HisP_aminotrans"/>
</dbReference>
<protein>
    <recommendedName>
        <fullName evidence="9">Histidinol-phosphate aminotransferase</fullName>
        <ecNumber evidence="9">2.6.1.9</ecNumber>
    </recommendedName>
    <alternativeName>
        <fullName evidence="9">Imidazole acetol-phosphate transaminase</fullName>
    </alternativeName>
</protein>
<evidence type="ECO:0000313" key="11">
    <source>
        <dbReference type="EMBL" id="MFD0912541.1"/>
    </source>
</evidence>
<dbReference type="RefSeq" id="WP_379055571.1">
    <property type="nucleotide sequence ID" value="NZ_JBHTKB010000001.1"/>
</dbReference>
<dbReference type="Gene3D" id="3.90.1150.10">
    <property type="entry name" value="Aspartate Aminotransferase, domain 1"/>
    <property type="match status" value="1"/>
</dbReference>
<dbReference type="HAMAP" id="MF_01023">
    <property type="entry name" value="HisC_aminotrans_2"/>
    <property type="match status" value="1"/>
</dbReference>
<feature type="domain" description="Aminotransferase class I/classII large" evidence="10">
    <location>
        <begin position="43"/>
        <end position="359"/>
    </location>
</feature>
<dbReference type="InterPro" id="IPR015422">
    <property type="entry name" value="PyrdxlP-dep_Trfase_small"/>
</dbReference>
<dbReference type="Proteomes" id="UP001597128">
    <property type="component" value="Unassembled WGS sequence"/>
</dbReference>
<evidence type="ECO:0000256" key="1">
    <source>
        <dbReference type="ARBA" id="ARBA00001933"/>
    </source>
</evidence>
<comment type="subunit">
    <text evidence="4 9">Homodimer.</text>
</comment>
<evidence type="ECO:0000256" key="4">
    <source>
        <dbReference type="ARBA" id="ARBA00011738"/>
    </source>
</evidence>
<evidence type="ECO:0000256" key="7">
    <source>
        <dbReference type="ARBA" id="ARBA00022898"/>
    </source>
</evidence>
<keyword evidence="9" id="KW-0368">Histidine biosynthesis</keyword>
<dbReference type="PANTHER" id="PTHR43643:SF3">
    <property type="entry name" value="HISTIDINOL-PHOSPHATE AMINOTRANSFERASE"/>
    <property type="match status" value="1"/>
</dbReference>
<evidence type="ECO:0000256" key="6">
    <source>
        <dbReference type="ARBA" id="ARBA00022679"/>
    </source>
</evidence>
<keyword evidence="9" id="KW-0028">Amino-acid biosynthesis</keyword>
<dbReference type="SUPFAM" id="SSF53383">
    <property type="entry name" value="PLP-dependent transferases"/>
    <property type="match status" value="1"/>
</dbReference>
<keyword evidence="7 9" id="KW-0663">Pyridoxal phosphate</keyword>
<evidence type="ECO:0000256" key="5">
    <source>
        <dbReference type="ARBA" id="ARBA00022576"/>
    </source>
</evidence>
<feature type="modified residue" description="N6-(pyridoxal phosphate)lysine" evidence="9">
    <location>
        <position position="235"/>
    </location>
</feature>
<evidence type="ECO:0000256" key="9">
    <source>
        <dbReference type="HAMAP-Rule" id="MF_01023"/>
    </source>
</evidence>
<organism evidence="11 12">
    <name type="scientific">Methylophilus luteus</name>
    <dbReference type="NCBI Taxonomy" id="640108"/>
    <lineage>
        <taxon>Bacteria</taxon>
        <taxon>Pseudomonadati</taxon>
        <taxon>Pseudomonadota</taxon>
        <taxon>Betaproteobacteria</taxon>
        <taxon>Nitrosomonadales</taxon>
        <taxon>Methylophilaceae</taxon>
        <taxon>Methylophilus</taxon>
    </lineage>
</organism>
<dbReference type="InterPro" id="IPR004839">
    <property type="entry name" value="Aminotransferase_I/II_large"/>
</dbReference>
<dbReference type="InterPro" id="IPR015421">
    <property type="entry name" value="PyrdxlP-dep_Trfase_major"/>
</dbReference>
<comment type="cofactor">
    <cofactor evidence="1 9">
        <name>pyridoxal 5'-phosphate</name>
        <dbReference type="ChEBI" id="CHEBI:597326"/>
    </cofactor>
</comment>
<dbReference type="GO" id="GO:0004400">
    <property type="term" value="F:histidinol-phosphate transaminase activity"/>
    <property type="evidence" value="ECO:0007669"/>
    <property type="project" value="UniProtKB-EC"/>
</dbReference>
<dbReference type="Gene3D" id="3.40.640.10">
    <property type="entry name" value="Type I PLP-dependent aspartate aminotransferase-like (Major domain)"/>
    <property type="match status" value="1"/>
</dbReference>
<dbReference type="InterPro" id="IPR050106">
    <property type="entry name" value="HistidinolP_aminotransfase"/>
</dbReference>
<dbReference type="NCBIfam" id="TIGR01141">
    <property type="entry name" value="hisC"/>
    <property type="match status" value="1"/>
</dbReference>